<evidence type="ECO:0000313" key="2">
    <source>
        <dbReference type="EMBL" id="MBA2896037.1"/>
    </source>
</evidence>
<reference evidence="2 3" key="1">
    <citation type="submission" date="2020-07" db="EMBL/GenBank/DDBJ databases">
        <title>Genomic Encyclopedia of Type Strains, Phase IV (KMG-IV): sequencing the most valuable type-strain genomes for metagenomic binning, comparative biology and taxonomic classification.</title>
        <authorList>
            <person name="Goeker M."/>
        </authorList>
    </citation>
    <scope>NUCLEOTIDE SEQUENCE [LARGE SCALE GENOMIC DNA]</scope>
    <source>
        <strain evidence="2 3">DSM 45533</strain>
    </source>
</reference>
<feature type="transmembrane region" description="Helical" evidence="1">
    <location>
        <begin position="14"/>
        <end position="32"/>
    </location>
</feature>
<feature type="transmembrane region" description="Helical" evidence="1">
    <location>
        <begin position="52"/>
        <end position="72"/>
    </location>
</feature>
<dbReference type="InterPro" id="IPR038750">
    <property type="entry name" value="YczE/YyaS-like"/>
</dbReference>
<keyword evidence="3" id="KW-1185">Reference proteome</keyword>
<protein>
    <submittedName>
        <fullName evidence="2">Putative membrane protein YczE</fullName>
    </submittedName>
</protein>
<dbReference type="EMBL" id="JACDUR010000008">
    <property type="protein sequence ID" value="MBA2896037.1"/>
    <property type="molecule type" value="Genomic_DNA"/>
</dbReference>
<feature type="transmembrane region" description="Helical" evidence="1">
    <location>
        <begin position="79"/>
        <end position="98"/>
    </location>
</feature>
<keyword evidence="1" id="KW-1133">Transmembrane helix</keyword>
<name>A0A7W0CRN6_9ACTN</name>
<evidence type="ECO:0000256" key="1">
    <source>
        <dbReference type="SAM" id="Phobius"/>
    </source>
</evidence>
<feature type="transmembrane region" description="Helical" evidence="1">
    <location>
        <begin position="164"/>
        <end position="188"/>
    </location>
</feature>
<dbReference type="Pfam" id="PF19700">
    <property type="entry name" value="DUF6198"/>
    <property type="match status" value="1"/>
</dbReference>
<feature type="transmembrane region" description="Helical" evidence="1">
    <location>
        <begin position="110"/>
        <end position="128"/>
    </location>
</feature>
<dbReference type="AlphaFoldDB" id="A0A7W0CRN6"/>
<comment type="caution">
    <text evidence="2">The sequence shown here is derived from an EMBL/GenBank/DDBJ whole genome shotgun (WGS) entry which is preliminary data.</text>
</comment>
<sequence length="198" mass="21128">MTAIDLSPRLSHRLVRLYTGLTLYGLAIALQIKSALGGSPWDVFHQGLAVHFGLSVGTWVIIVGAAVMVVWIPLKQKPGLGTISNVFLVGLACDAGLWLLPSPHVWPLQWLYLVSGILLLAFASVLYIGAKLGPGPRDGIMTGLVRLGLSVRLARFLIEITVLSIGWLLGGTAGIGTLLFALAIGPLVQQFSRKFPLS</sequence>
<dbReference type="PANTHER" id="PTHR40078">
    <property type="entry name" value="INTEGRAL MEMBRANE PROTEIN-RELATED"/>
    <property type="match status" value="1"/>
</dbReference>
<proteinExistence type="predicted"/>
<evidence type="ECO:0000313" key="3">
    <source>
        <dbReference type="Proteomes" id="UP000530928"/>
    </source>
</evidence>
<accession>A0A7W0CRN6</accession>
<dbReference type="Proteomes" id="UP000530928">
    <property type="component" value="Unassembled WGS sequence"/>
</dbReference>
<dbReference type="PANTHER" id="PTHR40078:SF1">
    <property type="entry name" value="INTEGRAL MEMBRANE PROTEIN"/>
    <property type="match status" value="1"/>
</dbReference>
<dbReference type="RefSeq" id="WP_181614777.1">
    <property type="nucleotide sequence ID" value="NZ_BAABAM010000007.1"/>
</dbReference>
<gene>
    <name evidence="2" type="ORF">HNR30_007428</name>
</gene>
<organism evidence="2 3">
    <name type="scientific">Nonomuraea soli</name>
    <dbReference type="NCBI Taxonomy" id="1032476"/>
    <lineage>
        <taxon>Bacteria</taxon>
        <taxon>Bacillati</taxon>
        <taxon>Actinomycetota</taxon>
        <taxon>Actinomycetes</taxon>
        <taxon>Streptosporangiales</taxon>
        <taxon>Streptosporangiaceae</taxon>
        <taxon>Nonomuraea</taxon>
    </lineage>
</organism>
<keyword evidence="1" id="KW-0472">Membrane</keyword>
<keyword evidence="1" id="KW-0812">Transmembrane</keyword>